<evidence type="ECO:0000256" key="9">
    <source>
        <dbReference type="SAM" id="MobiDB-lite"/>
    </source>
</evidence>
<sequence>MSSITSFFSSFLPTIQADAAAEDKPAEEKPTEDEPQAKSEAESSEEEPAEKAEKAEEAEEEEEPEDEHSAIREECKNTEKCAPLVKHFEHCQEKVEGGKGFKGEDCVEEMCKSDLYPAFTLN</sequence>
<reference evidence="12 13" key="1">
    <citation type="journal article" date="2020" name="ISME J.">
        <title>Uncovering the hidden diversity of litter-decomposition mechanisms in mushroom-forming fungi.</title>
        <authorList>
            <person name="Floudas D."/>
            <person name="Bentzer J."/>
            <person name="Ahren D."/>
            <person name="Johansson T."/>
            <person name="Persson P."/>
            <person name="Tunlid A."/>
        </authorList>
    </citation>
    <scope>NUCLEOTIDE SEQUENCE [LARGE SCALE GENOMIC DNA]</scope>
    <source>
        <strain evidence="12 13">CBS 406.79</strain>
    </source>
</reference>
<organism evidence="12 13">
    <name type="scientific">Collybiopsis confluens</name>
    <dbReference type="NCBI Taxonomy" id="2823264"/>
    <lineage>
        <taxon>Eukaryota</taxon>
        <taxon>Fungi</taxon>
        <taxon>Dikarya</taxon>
        <taxon>Basidiomycota</taxon>
        <taxon>Agaricomycotina</taxon>
        <taxon>Agaricomycetes</taxon>
        <taxon>Agaricomycetidae</taxon>
        <taxon>Agaricales</taxon>
        <taxon>Marasmiineae</taxon>
        <taxon>Omphalotaceae</taxon>
        <taxon>Collybiopsis</taxon>
    </lineage>
</organism>
<evidence type="ECO:0000256" key="4">
    <source>
        <dbReference type="ARBA" id="ARBA00022660"/>
    </source>
</evidence>
<dbReference type="EMBL" id="JAACJN010000048">
    <property type="protein sequence ID" value="KAF5383324.1"/>
    <property type="molecule type" value="Genomic_DNA"/>
</dbReference>
<keyword evidence="7" id="KW-0496">Mitochondrion</keyword>
<evidence type="ECO:0000256" key="6">
    <source>
        <dbReference type="ARBA" id="ARBA00022982"/>
    </source>
</evidence>
<comment type="caution">
    <text evidence="12">The sequence shown here is derived from an EMBL/GenBank/DDBJ whole genome shotgun (WGS) entry which is preliminary data.</text>
</comment>
<dbReference type="Proteomes" id="UP000518752">
    <property type="component" value="Unassembled WGS sequence"/>
</dbReference>
<keyword evidence="13" id="KW-1185">Reference proteome</keyword>
<feature type="compositionally biased region" description="Acidic residues" evidence="9">
    <location>
        <begin position="56"/>
        <end position="66"/>
    </location>
</feature>
<feature type="domain" description="Ubiquinol-cytochrome C reductase hinge" evidence="10">
    <location>
        <begin position="66"/>
        <end position="111"/>
    </location>
</feature>
<evidence type="ECO:0000313" key="13">
    <source>
        <dbReference type="Proteomes" id="UP000518752"/>
    </source>
</evidence>
<keyword evidence="8" id="KW-0472">Membrane</keyword>
<evidence type="ECO:0000313" key="11">
    <source>
        <dbReference type="EMBL" id="KAF5357434.1"/>
    </source>
</evidence>
<dbReference type="InterPro" id="IPR036811">
    <property type="entry name" value="Ubol_cytC_Rdtase_hinge_dom_sf"/>
</dbReference>
<dbReference type="InterPro" id="IPR023184">
    <property type="entry name" value="Ubol_cytC_Rdtase_hinge_dom"/>
</dbReference>
<evidence type="ECO:0000256" key="2">
    <source>
        <dbReference type="ARBA" id="ARBA00006498"/>
    </source>
</evidence>
<keyword evidence="4" id="KW-0679">Respiratory chain</keyword>
<name>A0A8H5HH95_9AGAR</name>
<proteinExistence type="inferred from homology"/>
<keyword evidence="6" id="KW-0249">Electron transport</keyword>
<evidence type="ECO:0000256" key="7">
    <source>
        <dbReference type="ARBA" id="ARBA00023128"/>
    </source>
</evidence>
<evidence type="ECO:0000256" key="1">
    <source>
        <dbReference type="ARBA" id="ARBA00004273"/>
    </source>
</evidence>
<feature type="region of interest" description="Disordered" evidence="9">
    <location>
        <begin position="1"/>
        <end position="74"/>
    </location>
</feature>
<dbReference type="EMBL" id="JAACJN010000239">
    <property type="protein sequence ID" value="KAF5357434.1"/>
    <property type="molecule type" value="Genomic_DNA"/>
</dbReference>
<dbReference type="Pfam" id="PF02320">
    <property type="entry name" value="UCR_hinge"/>
    <property type="match status" value="1"/>
</dbReference>
<dbReference type="SUPFAM" id="SSF81531">
    <property type="entry name" value="Non-heme 11 kDa protein of cytochrome bc1 complex (Ubiquinol-cytochrome c reductase)"/>
    <property type="match status" value="1"/>
</dbReference>
<dbReference type="AlphaFoldDB" id="A0A8H5HH95"/>
<comment type="similarity">
    <text evidence="2">Belongs to the UQCRH/QCR6 family.</text>
</comment>
<dbReference type="GO" id="GO:0005743">
    <property type="term" value="C:mitochondrial inner membrane"/>
    <property type="evidence" value="ECO:0007669"/>
    <property type="project" value="UniProtKB-SubCell"/>
</dbReference>
<feature type="compositionally biased region" description="Polar residues" evidence="9">
    <location>
        <begin position="1"/>
        <end position="13"/>
    </location>
</feature>
<evidence type="ECO:0000256" key="8">
    <source>
        <dbReference type="ARBA" id="ARBA00023136"/>
    </source>
</evidence>
<gene>
    <name evidence="12" type="ORF">D9757_008421</name>
    <name evidence="11" type="ORF">D9757_013328</name>
</gene>
<dbReference type="Gene3D" id="1.10.287.20">
    <property type="entry name" value="Ubiquinol-cytochrome C reductase hinge domain"/>
    <property type="match status" value="1"/>
</dbReference>
<keyword evidence="5" id="KW-0999">Mitochondrion inner membrane</keyword>
<evidence type="ECO:0000313" key="12">
    <source>
        <dbReference type="EMBL" id="KAF5383324.1"/>
    </source>
</evidence>
<evidence type="ECO:0000259" key="10">
    <source>
        <dbReference type="Pfam" id="PF02320"/>
    </source>
</evidence>
<protein>
    <recommendedName>
        <fullName evidence="10">Ubiquinol-cytochrome C reductase hinge domain-containing protein</fullName>
    </recommendedName>
</protein>
<evidence type="ECO:0000256" key="3">
    <source>
        <dbReference type="ARBA" id="ARBA00022448"/>
    </source>
</evidence>
<accession>A0A8H5HH95</accession>
<keyword evidence="3" id="KW-0813">Transport</keyword>
<comment type="subcellular location">
    <subcellularLocation>
        <location evidence="1">Mitochondrion inner membrane</location>
    </subcellularLocation>
</comment>
<evidence type="ECO:0000256" key="5">
    <source>
        <dbReference type="ARBA" id="ARBA00022792"/>
    </source>
</evidence>